<dbReference type="AlphaFoldDB" id="A0A8H3P0P8"/>
<protein>
    <submittedName>
        <fullName evidence="1">Uncharacterized protein</fullName>
    </submittedName>
</protein>
<organism evidence="1 2">
    <name type="scientific">Aspergillus udagawae</name>
    <dbReference type="NCBI Taxonomy" id="91492"/>
    <lineage>
        <taxon>Eukaryota</taxon>
        <taxon>Fungi</taxon>
        <taxon>Dikarya</taxon>
        <taxon>Ascomycota</taxon>
        <taxon>Pezizomycotina</taxon>
        <taxon>Eurotiomycetes</taxon>
        <taxon>Eurotiomycetidae</taxon>
        <taxon>Eurotiales</taxon>
        <taxon>Aspergillaceae</taxon>
        <taxon>Aspergillus</taxon>
        <taxon>Aspergillus subgen. Fumigati</taxon>
    </lineage>
</organism>
<sequence>MVLPGRRVEFSRVGGSSNHAFFNGIPSRPGRTAYSGTVVNTVYSTVDALGAIETSTFSRIVVSQTATTVTGTQPATATTATNCPLQTQVSCFIITASGSEHVNGKQLFLSNNSSSPVWGGWGAGYEIGVFYLTCAGDLVALPSMNVLAPVRDKETELMGQFQSNWKKLGPDPPSDDEREDYWVKWNADRPQGSKYSQKLMEYPNTQPLPDGVSVRDNDKLSWVYKRDYRVSWIHQDPTTITGSTWWDATGQTLKNSGRGPSGMDAILCAVNIFGQDDTYKLPEGRKGTYNAYCRKDSNEIKYWSVGYSMGTCLVTFADGSTNTNTKRETNSFAGWEIESVEMVDEIAGDLEEDLERAEKTARLNRRLVAARYDPSQITRHWDFAAAESPDQQRLRLIRQFIDVDEIPREWDPVNYGAPPPRMPTVEEIDLILRPWRSDELRKKAWQMLESGALAPIFLRTHYDPKDDETMEEWISASEEFENQAWWACLNDATLFNFGSDWQRVYEIMPEVAGPLNSARYKRSPASELVDMSRARFKARLAKAKQNEPERWREDPHAFIEVEGASLLRTVAAAYFLVADQTAFETGHLRLMYVDWKRNVIRETRICVDGQTITDVIMDWDQLGLAPEFWEEGTIGDRYRVTGDLGRELYQLSEADMRDP</sequence>
<gene>
    <name evidence="1" type="ORF">IFM46972_07096</name>
</gene>
<dbReference type="Proteomes" id="UP000465221">
    <property type="component" value="Unassembled WGS sequence"/>
</dbReference>
<comment type="caution">
    <text evidence="1">The sequence shown here is derived from an EMBL/GenBank/DDBJ whole genome shotgun (WGS) entry which is preliminary data.</text>
</comment>
<proteinExistence type="predicted"/>
<name>A0A8H3P0P8_9EURO</name>
<accession>A0A8H3P0P8</accession>
<dbReference type="EMBL" id="BLKC01000052">
    <property type="protein sequence ID" value="GFF43117.1"/>
    <property type="molecule type" value="Genomic_DNA"/>
</dbReference>
<reference evidence="1 2" key="1">
    <citation type="submission" date="2020-01" db="EMBL/GenBank/DDBJ databases">
        <title>Draft genome sequence of Aspergillus udagawae IFM 46972.</title>
        <authorList>
            <person name="Takahashi H."/>
            <person name="Yaguchi T."/>
        </authorList>
    </citation>
    <scope>NUCLEOTIDE SEQUENCE [LARGE SCALE GENOMIC DNA]</scope>
    <source>
        <strain evidence="1 2">IFM 46972</strain>
    </source>
</reference>
<evidence type="ECO:0000313" key="1">
    <source>
        <dbReference type="EMBL" id="GFF43117.1"/>
    </source>
</evidence>
<evidence type="ECO:0000313" key="2">
    <source>
        <dbReference type="Proteomes" id="UP000465221"/>
    </source>
</evidence>